<protein>
    <recommendedName>
        <fullName evidence="3">DNA-binding protein</fullName>
    </recommendedName>
</protein>
<organism evidence="1 2">
    <name type="scientific">Oceanitalea stevensii</name>
    <dbReference type="NCBI Taxonomy" id="2763072"/>
    <lineage>
        <taxon>Bacteria</taxon>
        <taxon>Bacillati</taxon>
        <taxon>Actinomycetota</taxon>
        <taxon>Actinomycetes</taxon>
        <taxon>Micrococcales</taxon>
        <taxon>Bogoriellaceae</taxon>
        <taxon>Georgenia</taxon>
    </lineage>
</organism>
<evidence type="ECO:0000313" key="1">
    <source>
        <dbReference type="EMBL" id="MBD8063326.1"/>
    </source>
</evidence>
<name>A0ABR8Z4Q7_9MICO</name>
<dbReference type="EMBL" id="JACSPO010000010">
    <property type="protein sequence ID" value="MBD8063326.1"/>
    <property type="molecule type" value="Genomic_DNA"/>
</dbReference>
<comment type="caution">
    <text evidence="1">The sequence shown here is derived from an EMBL/GenBank/DDBJ whole genome shotgun (WGS) entry which is preliminary data.</text>
</comment>
<gene>
    <name evidence="1" type="ORF">H9624_13460</name>
</gene>
<accession>A0ABR8Z4Q7</accession>
<evidence type="ECO:0008006" key="3">
    <source>
        <dbReference type="Google" id="ProtNLM"/>
    </source>
</evidence>
<sequence>MTADDQARAAVLDSHRRVLARAGGAALAARPWQHAGQPPADGDLVRLAAWRAADPQVEEEVVAAGLGLLASARAELDQVEAGLLFAARGAGMTFQQIAGALGLGSGQAAQQRLARVLSRTERA</sequence>
<evidence type="ECO:0000313" key="2">
    <source>
        <dbReference type="Proteomes" id="UP000661894"/>
    </source>
</evidence>
<proteinExistence type="predicted"/>
<keyword evidence="2" id="KW-1185">Reference proteome</keyword>
<dbReference type="Proteomes" id="UP000661894">
    <property type="component" value="Unassembled WGS sequence"/>
</dbReference>
<dbReference type="RefSeq" id="WP_251840427.1">
    <property type="nucleotide sequence ID" value="NZ_JACSPO010000010.1"/>
</dbReference>
<reference evidence="1 2" key="1">
    <citation type="submission" date="2020-08" db="EMBL/GenBank/DDBJ databases">
        <title>A Genomic Blueprint of the Chicken Gut Microbiome.</title>
        <authorList>
            <person name="Gilroy R."/>
            <person name="Ravi A."/>
            <person name="Getino M."/>
            <person name="Pursley I."/>
            <person name="Horton D.L."/>
            <person name="Alikhan N.-F."/>
            <person name="Baker D."/>
            <person name="Gharbi K."/>
            <person name="Hall N."/>
            <person name="Watson M."/>
            <person name="Adriaenssens E.M."/>
            <person name="Foster-Nyarko E."/>
            <person name="Jarju S."/>
            <person name="Secka A."/>
            <person name="Antonio M."/>
            <person name="Oren A."/>
            <person name="Chaudhuri R."/>
            <person name="La Ragione R.M."/>
            <person name="Hildebrand F."/>
            <person name="Pallen M.J."/>
        </authorList>
    </citation>
    <scope>NUCLEOTIDE SEQUENCE [LARGE SCALE GENOMIC DNA]</scope>
    <source>
        <strain evidence="1 2">Sa1BUA1</strain>
    </source>
</reference>